<dbReference type="PROSITE" id="PS00137">
    <property type="entry name" value="SUBTILASE_HIS"/>
    <property type="match status" value="1"/>
</dbReference>
<dbReference type="EMBL" id="JBHTIS010000183">
    <property type="protein sequence ID" value="MFD1045012.1"/>
    <property type="molecule type" value="Genomic_DNA"/>
</dbReference>
<proteinExistence type="inferred from homology"/>
<dbReference type="PANTHER" id="PTHR43806:SF11">
    <property type="entry name" value="CEREVISIN-RELATED"/>
    <property type="match status" value="1"/>
</dbReference>
<dbReference type="InterPro" id="IPR023827">
    <property type="entry name" value="Peptidase_S8_Asp-AS"/>
</dbReference>
<evidence type="ECO:0000256" key="1">
    <source>
        <dbReference type="ARBA" id="ARBA00006869"/>
    </source>
</evidence>
<name>A0ABW3M401_9PSEU</name>
<evidence type="ECO:0000259" key="7">
    <source>
        <dbReference type="Pfam" id="PF00082"/>
    </source>
</evidence>
<keyword evidence="3" id="KW-0645">Protease</keyword>
<dbReference type="InterPro" id="IPR022398">
    <property type="entry name" value="Peptidase_S8_His-AS"/>
</dbReference>
<evidence type="ECO:0000313" key="9">
    <source>
        <dbReference type="EMBL" id="MFD1045012.1"/>
    </source>
</evidence>
<reference evidence="10" key="1">
    <citation type="journal article" date="2019" name="Int. J. Syst. Evol. Microbiol.">
        <title>The Global Catalogue of Microorganisms (GCM) 10K type strain sequencing project: providing services to taxonomists for standard genome sequencing and annotation.</title>
        <authorList>
            <consortium name="The Broad Institute Genomics Platform"/>
            <consortium name="The Broad Institute Genome Sequencing Center for Infectious Disease"/>
            <person name="Wu L."/>
            <person name="Ma J."/>
        </authorList>
    </citation>
    <scope>NUCLEOTIDE SEQUENCE [LARGE SCALE GENOMIC DNA]</scope>
    <source>
        <strain evidence="10">JCM 31486</strain>
    </source>
</reference>
<dbReference type="InterPro" id="IPR050131">
    <property type="entry name" value="Peptidase_S8_subtilisin-like"/>
</dbReference>
<protein>
    <submittedName>
        <fullName evidence="9">Darcynin family protein</fullName>
    </submittedName>
</protein>
<evidence type="ECO:0000256" key="2">
    <source>
        <dbReference type="ARBA" id="ARBA00011073"/>
    </source>
</evidence>
<dbReference type="PANTHER" id="PTHR43806">
    <property type="entry name" value="PEPTIDASE S8"/>
    <property type="match status" value="1"/>
</dbReference>
<dbReference type="SUPFAM" id="SSF54897">
    <property type="entry name" value="Protease propeptides/inhibitors"/>
    <property type="match status" value="1"/>
</dbReference>
<evidence type="ECO:0000256" key="4">
    <source>
        <dbReference type="ARBA" id="ARBA00022801"/>
    </source>
</evidence>
<comment type="similarity">
    <text evidence="1">Belongs to the darcynin family.</text>
</comment>
<evidence type="ECO:0000256" key="6">
    <source>
        <dbReference type="PROSITE-ProRule" id="PRU01240"/>
    </source>
</evidence>
<feature type="domain" description="Inhibitor I9" evidence="8">
    <location>
        <begin position="15"/>
        <end position="60"/>
    </location>
</feature>
<dbReference type="InterPro" id="IPR010259">
    <property type="entry name" value="S8pro/Inhibitor_I9"/>
</dbReference>
<dbReference type="InterPro" id="IPR015500">
    <property type="entry name" value="Peptidase_S8_subtilisin-rel"/>
</dbReference>
<comment type="similarity">
    <text evidence="2 6">Belongs to the peptidase S8 family.</text>
</comment>
<organism evidence="9 10">
    <name type="scientific">Kibdelosporangium lantanae</name>
    <dbReference type="NCBI Taxonomy" id="1497396"/>
    <lineage>
        <taxon>Bacteria</taxon>
        <taxon>Bacillati</taxon>
        <taxon>Actinomycetota</taxon>
        <taxon>Actinomycetes</taxon>
        <taxon>Pseudonocardiales</taxon>
        <taxon>Pseudonocardiaceae</taxon>
        <taxon>Kibdelosporangium</taxon>
    </lineage>
</organism>
<comment type="caution">
    <text evidence="9">The sequence shown here is derived from an EMBL/GenBank/DDBJ whole genome shotgun (WGS) entry which is preliminary data.</text>
</comment>
<dbReference type="InterPro" id="IPR036852">
    <property type="entry name" value="Peptidase_S8/S53_dom_sf"/>
</dbReference>
<dbReference type="InterPro" id="IPR031409">
    <property type="entry name" value="Darcynin"/>
</dbReference>
<sequence>MKDSASITSTALTSRYGGSVTANWQHALHGFAARMNAAEADRLAKDPTVAYVQQDAQVHVTDSQQSPPSWGLDRVDQRQNARDNRYTFETRASNVRAYVIDTGIRTTHTTFGGRASWGTNTSGDGNNTDCNGHGTHVAGTIGGAEYGIAKGVNLVAVKVLTCSGSGSVAGVISGVDWVAGIAAEVMAEEGLDLKVARIYSEQSAAELKEHLDSGRIHALPPLGELRAETLESCTHIVGAMTVAERVEAFTTQVVAVIEARTRGVRSRFYDTEFYSARVTDVWVWEADDHEAYRLLIDALRETPFWDRYFDVVDLLVGTENGFAHTYDVDPVATITT</sequence>
<dbReference type="InterPro" id="IPR000209">
    <property type="entry name" value="Peptidase_S8/S53_dom"/>
</dbReference>
<comment type="caution">
    <text evidence="6">Lacks conserved residue(s) required for the propagation of feature annotation.</text>
</comment>
<gene>
    <name evidence="9" type="ORF">ACFQ1S_05085</name>
</gene>
<keyword evidence="5" id="KW-0720">Serine protease</keyword>
<dbReference type="Pfam" id="PF00082">
    <property type="entry name" value="Peptidase_S8"/>
    <property type="match status" value="1"/>
</dbReference>
<dbReference type="Pfam" id="PF05922">
    <property type="entry name" value="Inhibitor_I9"/>
    <property type="match status" value="1"/>
</dbReference>
<dbReference type="Pfam" id="PF17074">
    <property type="entry name" value="Darcynin"/>
    <property type="match status" value="1"/>
</dbReference>
<evidence type="ECO:0000313" key="10">
    <source>
        <dbReference type="Proteomes" id="UP001597045"/>
    </source>
</evidence>
<evidence type="ECO:0000259" key="8">
    <source>
        <dbReference type="Pfam" id="PF05922"/>
    </source>
</evidence>
<dbReference type="InterPro" id="IPR037045">
    <property type="entry name" value="S8pro/Inhibitor_I9_sf"/>
</dbReference>
<feature type="domain" description="Peptidase S8/S53" evidence="7">
    <location>
        <begin position="99"/>
        <end position="185"/>
    </location>
</feature>
<dbReference type="Proteomes" id="UP001597045">
    <property type="component" value="Unassembled WGS sequence"/>
</dbReference>
<dbReference type="PROSITE" id="PS00136">
    <property type="entry name" value="SUBTILASE_ASP"/>
    <property type="match status" value="1"/>
</dbReference>
<accession>A0ABW3M401</accession>
<dbReference type="PROSITE" id="PS51892">
    <property type="entry name" value="SUBTILASE"/>
    <property type="match status" value="1"/>
</dbReference>
<dbReference type="Gene3D" id="3.40.50.200">
    <property type="entry name" value="Peptidase S8/S53 domain"/>
    <property type="match status" value="1"/>
</dbReference>
<dbReference type="SUPFAM" id="SSF52743">
    <property type="entry name" value="Subtilisin-like"/>
    <property type="match status" value="1"/>
</dbReference>
<evidence type="ECO:0000256" key="3">
    <source>
        <dbReference type="ARBA" id="ARBA00022670"/>
    </source>
</evidence>
<keyword evidence="4" id="KW-0378">Hydrolase</keyword>
<dbReference type="PRINTS" id="PR00723">
    <property type="entry name" value="SUBTILISIN"/>
</dbReference>
<keyword evidence="10" id="KW-1185">Reference proteome</keyword>
<dbReference type="Gene3D" id="3.30.70.80">
    <property type="entry name" value="Peptidase S8 propeptide/proteinase inhibitor I9"/>
    <property type="match status" value="1"/>
</dbReference>
<evidence type="ECO:0000256" key="5">
    <source>
        <dbReference type="ARBA" id="ARBA00022825"/>
    </source>
</evidence>